<dbReference type="AlphaFoldDB" id="A0A8B8MI07"/>
<dbReference type="Proteomes" id="UP000694853">
    <property type="component" value="Unplaced"/>
</dbReference>
<dbReference type="InterPro" id="IPR004330">
    <property type="entry name" value="FAR1_DNA_bnd_dom"/>
</dbReference>
<dbReference type="KEGG" id="aprc:113874315"/>
<dbReference type="GeneID" id="113874315"/>
<gene>
    <name evidence="3" type="primary">LOC113874315</name>
</gene>
<accession>A0A8B8MI07</accession>
<dbReference type="Pfam" id="PF03101">
    <property type="entry name" value="FAR1"/>
    <property type="match status" value="1"/>
</dbReference>
<dbReference type="RefSeq" id="XP_027368351.1">
    <property type="nucleotide sequence ID" value="XM_027512550.1"/>
</dbReference>
<dbReference type="PANTHER" id="PTHR46328">
    <property type="entry name" value="FAR-RED IMPAIRED RESPONSIVE (FAR1) FAMILY PROTEIN-RELATED"/>
    <property type="match status" value="1"/>
</dbReference>
<reference evidence="3" key="2">
    <citation type="submission" date="2025-08" db="UniProtKB">
        <authorList>
            <consortium name="RefSeq"/>
        </authorList>
    </citation>
    <scope>IDENTIFICATION</scope>
    <source>
        <tissue evidence="3">Young leaves</tissue>
    </source>
</reference>
<protein>
    <submittedName>
        <fullName evidence="3">Protein FAR1-RELATED SEQUENCE 5-like</fullName>
    </submittedName>
</protein>
<feature type="domain" description="FAR1" evidence="1">
    <location>
        <begin position="21"/>
        <end position="108"/>
    </location>
</feature>
<evidence type="ECO:0000259" key="1">
    <source>
        <dbReference type="Pfam" id="PF03101"/>
    </source>
</evidence>
<keyword evidence="2" id="KW-1185">Reference proteome</keyword>
<proteinExistence type="predicted"/>
<dbReference type="PANTHER" id="PTHR46328:SF34">
    <property type="entry name" value="PROTEIN FAR1-RELATED SEQUENCE 5-LIKE"/>
    <property type="match status" value="1"/>
</dbReference>
<sequence length="173" mass="20269">MCDRWKPGVDLEFESVDEAWEFWSEYGRRKGFGIRKQYFNKRKNGAITSYKYVCCKEGLWKGDKRDSQVVKHRAETRTNCYARIGVSLGKNKNFVIHEFVEEHNHPLQVLEITHMSVSHRKITLVQAFEIGITESFDLQQKSSYQLATTLVGNKVNVGYTRLDAKNYLNVRRQ</sequence>
<evidence type="ECO:0000313" key="3">
    <source>
        <dbReference type="RefSeq" id="XP_027368351.1"/>
    </source>
</evidence>
<name>A0A8B8MI07_ABRPR</name>
<organism evidence="2 3">
    <name type="scientific">Abrus precatorius</name>
    <name type="common">Indian licorice</name>
    <name type="synonym">Glycine abrus</name>
    <dbReference type="NCBI Taxonomy" id="3816"/>
    <lineage>
        <taxon>Eukaryota</taxon>
        <taxon>Viridiplantae</taxon>
        <taxon>Streptophyta</taxon>
        <taxon>Embryophyta</taxon>
        <taxon>Tracheophyta</taxon>
        <taxon>Spermatophyta</taxon>
        <taxon>Magnoliopsida</taxon>
        <taxon>eudicotyledons</taxon>
        <taxon>Gunneridae</taxon>
        <taxon>Pentapetalae</taxon>
        <taxon>rosids</taxon>
        <taxon>fabids</taxon>
        <taxon>Fabales</taxon>
        <taxon>Fabaceae</taxon>
        <taxon>Papilionoideae</taxon>
        <taxon>50 kb inversion clade</taxon>
        <taxon>NPAAA clade</taxon>
        <taxon>indigoferoid/millettioid clade</taxon>
        <taxon>Abreae</taxon>
        <taxon>Abrus</taxon>
    </lineage>
</organism>
<reference evidence="2" key="1">
    <citation type="journal article" date="2019" name="Toxins">
        <title>Detection of Abrin-Like and Prepropulchellin-Like Toxin Genes and Transcripts Using Whole Genome Sequencing and Full-Length Transcript Sequencing of Abrus precatorius.</title>
        <authorList>
            <person name="Hovde B.T."/>
            <person name="Daligault H.E."/>
            <person name="Hanschen E.R."/>
            <person name="Kunde Y.A."/>
            <person name="Johnson M.B."/>
            <person name="Starkenburg S.R."/>
            <person name="Johnson S.L."/>
        </authorList>
    </citation>
    <scope>NUCLEOTIDE SEQUENCE [LARGE SCALE GENOMIC DNA]</scope>
</reference>
<dbReference type="OrthoDB" id="688325at2759"/>
<evidence type="ECO:0000313" key="2">
    <source>
        <dbReference type="Proteomes" id="UP000694853"/>
    </source>
</evidence>